<feature type="chain" id="PRO_5014802450" evidence="1">
    <location>
        <begin position="26"/>
        <end position="314"/>
    </location>
</feature>
<dbReference type="PIRSF" id="PIRSF028477">
    <property type="entry name" value="UCP028477"/>
    <property type="match status" value="1"/>
</dbReference>
<dbReference type="AlphaFoldDB" id="A0A2N8KWP9"/>
<reference evidence="2 3" key="1">
    <citation type="submission" date="2018-01" db="EMBL/GenBank/DDBJ databases">
        <title>Draft genome sequence of Paucibacter aquatile CR182 isolated from freshwater of the Nakdong River.</title>
        <authorList>
            <person name="Choi A."/>
            <person name="Chung E.J."/>
        </authorList>
    </citation>
    <scope>NUCLEOTIDE SEQUENCE [LARGE SCALE GENOMIC DNA]</scope>
    <source>
        <strain evidence="2 3">CR182</strain>
    </source>
</reference>
<dbReference type="Proteomes" id="UP000235916">
    <property type="component" value="Unassembled WGS sequence"/>
</dbReference>
<evidence type="ECO:0000313" key="3">
    <source>
        <dbReference type="Proteomes" id="UP000235916"/>
    </source>
</evidence>
<keyword evidence="3" id="KW-1185">Reference proteome</keyword>
<accession>A0A2N8KWP9</accession>
<dbReference type="Pfam" id="PF09916">
    <property type="entry name" value="DUF2145"/>
    <property type="match status" value="1"/>
</dbReference>
<name>A0A2N8KWP9_9BURK</name>
<dbReference type="RefSeq" id="WP_102767808.1">
    <property type="nucleotide sequence ID" value="NZ_POSP01000003.1"/>
</dbReference>
<sequence length="314" mass="34733">MAYLHRAWGVAAMALGLSASGGACHADVLRYCAGNQAMSVAQQDRLLRFSAVVKQQLEASGHALALVARAGLDLQRFGLRYSHAGISLRDSPNTPWSVRQLYFSCEEGRPRLFDQGLAGFLLGSLTPDLSVISLLLLPPEAERAVLAWVGDEGRALQLLAPRYSANAYAFGLDYQNCNQWLVELLATSWGGLQPAFDAVPGRYEPSLRAQAQAWLQAQDYQPTRIDLGWRPLLWATALTPWLHRDDHPAEDLAALRMRVSMPESIEQFVRQRWPEARRIELCLRGQDLVLRQGWQALPADCAPSAADQEFSLGG</sequence>
<proteinExistence type="predicted"/>
<comment type="caution">
    <text evidence="2">The sequence shown here is derived from an EMBL/GenBank/DDBJ whole genome shotgun (WGS) entry which is preliminary data.</text>
</comment>
<protein>
    <submittedName>
        <fullName evidence="2">DUF2145 domain-containing protein</fullName>
    </submittedName>
</protein>
<organism evidence="2 3">
    <name type="scientific">Kinneretia aquatilis</name>
    <dbReference type="NCBI Taxonomy" id="2070761"/>
    <lineage>
        <taxon>Bacteria</taxon>
        <taxon>Pseudomonadati</taxon>
        <taxon>Pseudomonadota</taxon>
        <taxon>Betaproteobacteria</taxon>
        <taxon>Burkholderiales</taxon>
        <taxon>Sphaerotilaceae</taxon>
        <taxon>Roseateles</taxon>
    </lineage>
</organism>
<dbReference type="InterPro" id="IPR014547">
    <property type="entry name" value="UCP028477"/>
</dbReference>
<dbReference type="OrthoDB" id="9000139at2"/>
<evidence type="ECO:0000313" key="2">
    <source>
        <dbReference type="EMBL" id="PND37888.1"/>
    </source>
</evidence>
<dbReference type="EMBL" id="POSP01000003">
    <property type="protein sequence ID" value="PND37888.1"/>
    <property type="molecule type" value="Genomic_DNA"/>
</dbReference>
<dbReference type="PROSITE" id="PS51257">
    <property type="entry name" value="PROKAR_LIPOPROTEIN"/>
    <property type="match status" value="1"/>
</dbReference>
<evidence type="ECO:0000256" key="1">
    <source>
        <dbReference type="SAM" id="SignalP"/>
    </source>
</evidence>
<keyword evidence="1" id="KW-0732">Signal</keyword>
<gene>
    <name evidence="2" type="ORF">C1O66_10350</name>
</gene>
<feature type="signal peptide" evidence="1">
    <location>
        <begin position="1"/>
        <end position="25"/>
    </location>
</feature>